<evidence type="ECO:0000256" key="2">
    <source>
        <dbReference type="ARBA" id="ARBA00022553"/>
    </source>
</evidence>
<evidence type="ECO:0000256" key="1">
    <source>
        <dbReference type="ARBA" id="ARBA00015005"/>
    </source>
</evidence>
<evidence type="ECO:0000313" key="6">
    <source>
        <dbReference type="EMBL" id="JAQ11641.1"/>
    </source>
</evidence>
<evidence type="ECO:0000256" key="4">
    <source>
        <dbReference type="ARBA" id="ARBA00031405"/>
    </source>
</evidence>
<keyword evidence="2" id="KW-0597">Phosphoprotein</keyword>
<dbReference type="AlphaFoldDB" id="A0A146LVA5"/>
<name>A0A146LVA5_LYGHE</name>
<evidence type="ECO:0000256" key="3">
    <source>
        <dbReference type="ARBA" id="ARBA00029721"/>
    </source>
</evidence>
<feature type="non-terminal residue" evidence="6">
    <location>
        <position position="1"/>
    </location>
</feature>
<gene>
    <name evidence="6" type="ORF">g.40614</name>
</gene>
<dbReference type="GO" id="GO:0070301">
    <property type="term" value="P:cellular response to hydrogen peroxide"/>
    <property type="evidence" value="ECO:0007669"/>
    <property type="project" value="TreeGrafter"/>
</dbReference>
<dbReference type="PANTHER" id="PTHR31383:SF2">
    <property type="entry name" value="OXIDATIVE STRESS-RESPONSIVE SERINE-RICH PROTEIN 1"/>
    <property type="match status" value="1"/>
</dbReference>
<accession>A0A146LVA5</accession>
<protein>
    <recommendedName>
        <fullName evidence="1">Oxidative stress-responsive serine-rich protein 1</fullName>
    </recommendedName>
    <alternativeName>
        <fullName evidence="4">Oxidative stress-responsive protein 1</fullName>
    </alternativeName>
    <alternativeName>
        <fullName evidence="3">Peroxide-inducible transcript 1 protein</fullName>
    </alternativeName>
</protein>
<dbReference type="InterPro" id="IPR008494">
    <property type="entry name" value="DUF776"/>
</dbReference>
<proteinExistence type="predicted"/>
<dbReference type="PANTHER" id="PTHR31383">
    <property type="entry name" value="OXIDATIVE STRESS-RESPONSE SERINE-RICH PROTEIN 1"/>
    <property type="match status" value="1"/>
</dbReference>
<sequence>IFAMSEEMNLPESLERLEISPDKSDCCKQDETSGNAIQRHSILASDEPERILEGLSISPCTKGRCSCNKPTDNRNKDLKRLVRTHRRPILRKSKLSQAVLRAPVLRLPGDGGSDLSSPPLATTPEGVRPLTALLPDPSLGSGDEDPGSSSTILPANPEGRRNAGAAQSTCCAVQARLSANAHASTATGSDDTSMDELASYFDLFVHIPKKMSQMAEMMYI</sequence>
<dbReference type="EMBL" id="GDHC01006988">
    <property type="protein sequence ID" value="JAQ11641.1"/>
    <property type="molecule type" value="Transcribed_RNA"/>
</dbReference>
<reference evidence="6" key="1">
    <citation type="journal article" date="2016" name="Gigascience">
        <title>De novo construction of an expanded transcriptome assembly for the western tarnished plant bug, Lygus hesperus.</title>
        <authorList>
            <person name="Tassone E.E."/>
            <person name="Geib S.M."/>
            <person name="Hall B."/>
            <person name="Fabrick J.A."/>
            <person name="Brent C.S."/>
            <person name="Hull J.J."/>
        </authorList>
    </citation>
    <scope>NUCLEOTIDE SEQUENCE</scope>
</reference>
<feature type="region of interest" description="Disordered" evidence="5">
    <location>
        <begin position="107"/>
        <end position="164"/>
    </location>
</feature>
<organism evidence="6">
    <name type="scientific">Lygus hesperus</name>
    <name type="common">Western plant bug</name>
    <dbReference type="NCBI Taxonomy" id="30085"/>
    <lineage>
        <taxon>Eukaryota</taxon>
        <taxon>Metazoa</taxon>
        <taxon>Ecdysozoa</taxon>
        <taxon>Arthropoda</taxon>
        <taxon>Hexapoda</taxon>
        <taxon>Insecta</taxon>
        <taxon>Pterygota</taxon>
        <taxon>Neoptera</taxon>
        <taxon>Paraneoptera</taxon>
        <taxon>Hemiptera</taxon>
        <taxon>Heteroptera</taxon>
        <taxon>Panheteroptera</taxon>
        <taxon>Cimicomorpha</taxon>
        <taxon>Miridae</taxon>
        <taxon>Mirini</taxon>
        <taxon>Lygus</taxon>
    </lineage>
</organism>
<evidence type="ECO:0000256" key="5">
    <source>
        <dbReference type="SAM" id="MobiDB-lite"/>
    </source>
</evidence>